<keyword evidence="1" id="KW-0472">Membrane</keyword>
<name>I0JJA6_HALH3</name>
<gene>
    <name evidence="2" type="ordered locus">HBHAL_1860</name>
</gene>
<organism evidence="2 3">
    <name type="scientific">Halobacillus halophilus (strain ATCC 35676 / DSM 2266 / JCM 20832 / KCTC 3685 / LMG 17431 / NBRC 102448 / NCIMB 2269)</name>
    <name type="common">Sporosarcina halophila</name>
    <dbReference type="NCBI Taxonomy" id="866895"/>
    <lineage>
        <taxon>Bacteria</taxon>
        <taxon>Bacillati</taxon>
        <taxon>Bacillota</taxon>
        <taxon>Bacilli</taxon>
        <taxon>Bacillales</taxon>
        <taxon>Bacillaceae</taxon>
        <taxon>Halobacillus</taxon>
    </lineage>
</organism>
<dbReference type="AlphaFoldDB" id="I0JJA6"/>
<accession>I0JJA6</accession>
<sequence>MHFLKILQNEHIKIYKKTGTWIMIGILLTLLLGFAMLQKYVLDNGDQSNWRNQAEARIAQMEEGMENGPAIEAGREAMGKEIAIQQYRLDNDLPPVSADSLWGFMIDATNFTAIATLFTIVIAAGIVASEFSTGTIKLLLIRPVRRGKILLAKFITTMMFALFMLVLLFGFSYIIGLAFFGNAASDLPYLTYTGGQVVEQHMVGHIISLIGFRSIEIIMMATVAFMISTIFRSSSLAIGFSIFLMFTGPQIVQLLSQYDWVRFVLFANTNLMQYVDGTPVVEGMTMTFSIVVLLIYFFVFLISSWVIFKQRDVAV</sequence>
<dbReference type="RefSeq" id="WP_014642128.1">
    <property type="nucleotide sequence ID" value="NC_017668.1"/>
</dbReference>
<dbReference type="KEGG" id="hhd:HBHAL_1860"/>
<feature type="transmembrane region" description="Helical" evidence="1">
    <location>
        <begin position="234"/>
        <end position="252"/>
    </location>
</feature>
<proteinExistence type="predicted"/>
<dbReference type="GO" id="GO:0005886">
    <property type="term" value="C:plasma membrane"/>
    <property type="evidence" value="ECO:0007669"/>
    <property type="project" value="UniProtKB-SubCell"/>
</dbReference>
<dbReference type="HOGENOM" id="CLU_050687_0_0_9"/>
<dbReference type="eggNOG" id="COG1277">
    <property type="taxonomic scope" value="Bacteria"/>
</dbReference>
<dbReference type="Proteomes" id="UP000007397">
    <property type="component" value="Chromosome"/>
</dbReference>
<feature type="transmembrane region" description="Helical" evidence="1">
    <location>
        <begin position="101"/>
        <end position="128"/>
    </location>
</feature>
<dbReference type="GO" id="GO:0140359">
    <property type="term" value="F:ABC-type transporter activity"/>
    <property type="evidence" value="ECO:0007669"/>
    <property type="project" value="InterPro"/>
</dbReference>
<dbReference type="PANTHER" id="PTHR37305">
    <property type="entry name" value="INTEGRAL MEMBRANE PROTEIN-RELATED"/>
    <property type="match status" value="1"/>
</dbReference>
<keyword evidence="1" id="KW-1133">Transmembrane helix</keyword>
<feature type="transmembrane region" description="Helical" evidence="1">
    <location>
        <begin position="202"/>
        <end position="227"/>
    </location>
</feature>
<feature type="transmembrane region" description="Helical" evidence="1">
    <location>
        <begin position="21"/>
        <end position="41"/>
    </location>
</feature>
<evidence type="ECO:0000256" key="1">
    <source>
        <dbReference type="SAM" id="Phobius"/>
    </source>
</evidence>
<keyword evidence="1" id="KW-0812">Transmembrane</keyword>
<dbReference type="EMBL" id="HE717023">
    <property type="protein sequence ID" value="CCG44224.1"/>
    <property type="molecule type" value="Genomic_DNA"/>
</dbReference>
<dbReference type="STRING" id="866895.HBHAL_1860"/>
<dbReference type="Pfam" id="PF12679">
    <property type="entry name" value="ABC2_membrane_2"/>
    <property type="match status" value="1"/>
</dbReference>
<dbReference type="PATRIC" id="fig|866895.3.peg.859"/>
<evidence type="ECO:0000313" key="3">
    <source>
        <dbReference type="Proteomes" id="UP000007397"/>
    </source>
</evidence>
<keyword evidence="3" id="KW-1185">Reference proteome</keyword>
<reference evidence="2 3" key="1">
    <citation type="journal article" date="2013" name="Environ. Microbiol.">
        <title>Chloride and organic osmolytes: a hybrid strategy to cope with elevated salinities by the moderately halophilic, chloride-dependent bacterium Halobacillus halophilus.</title>
        <authorList>
            <person name="Saum S.H."/>
            <person name="Pfeiffer F."/>
            <person name="Palm P."/>
            <person name="Rampp M."/>
            <person name="Schuster S.C."/>
            <person name="Muller V."/>
            <person name="Oesterhelt D."/>
        </authorList>
    </citation>
    <scope>NUCLEOTIDE SEQUENCE [LARGE SCALE GENOMIC DNA]</scope>
    <source>
        <strain evidence="3">ATCC 35676 / DSM 2266 / JCM 20832 / KCTC 3685 / LMG 17431 / NBRC 102448 / NCIMB 2269</strain>
    </source>
</reference>
<protein>
    <submittedName>
        <fullName evidence="2">Probable ABC-type transport system permease protein</fullName>
    </submittedName>
</protein>
<evidence type="ECO:0000313" key="2">
    <source>
        <dbReference type="EMBL" id="CCG44224.1"/>
    </source>
</evidence>
<feature type="transmembrane region" description="Helical" evidence="1">
    <location>
        <begin position="149"/>
        <end position="182"/>
    </location>
</feature>
<dbReference type="PANTHER" id="PTHR37305:SF1">
    <property type="entry name" value="MEMBRANE PROTEIN"/>
    <property type="match status" value="1"/>
</dbReference>
<feature type="transmembrane region" description="Helical" evidence="1">
    <location>
        <begin position="286"/>
        <end position="308"/>
    </location>
</feature>